<gene>
    <name evidence="1" type="ORF">SAMN05421880_1445</name>
</gene>
<organism evidence="1 2">
    <name type="scientific">Nitrosomonas nitrosa</name>
    <dbReference type="NCBI Taxonomy" id="52442"/>
    <lineage>
        <taxon>Bacteria</taxon>
        <taxon>Pseudomonadati</taxon>
        <taxon>Pseudomonadota</taxon>
        <taxon>Betaproteobacteria</taxon>
        <taxon>Nitrosomonadales</taxon>
        <taxon>Nitrosomonadaceae</taxon>
        <taxon>Nitrosomonas</taxon>
    </lineage>
</organism>
<accession>A0A1I4UFH1</accession>
<reference evidence="1 2" key="1">
    <citation type="submission" date="2016-10" db="EMBL/GenBank/DDBJ databases">
        <authorList>
            <person name="de Groot N.N."/>
        </authorList>
    </citation>
    <scope>NUCLEOTIDE SEQUENCE [LARGE SCALE GENOMIC DNA]</scope>
    <source>
        <strain evidence="1 2">Nm146</strain>
    </source>
</reference>
<dbReference type="EMBL" id="FOUF01000044">
    <property type="protein sequence ID" value="SFM87601.1"/>
    <property type="molecule type" value="Genomic_DNA"/>
</dbReference>
<evidence type="ECO:0000313" key="2">
    <source>
        <dbReference type="Proteomes" id="UP000199561"/>
    </source>
</evidence>
<name>A0A1I4UFH1_9PROT</name>
<proteinExistence type="predicted"/>
<dbReference type="AlphaFoldDB" id="A0A1I4UFH1"/>
<keyword evidence="2" id="KW-1185">Reference proteome</keyword>
<dbReference type="Proteomes" id="UP000199561">
    <property type="component" value="Unassembled WGS sequence"/>
</dbReference>
<protein>
    <submittedName>
        <fullName evidence="1">Uncharacterized protein</fullName>
    </submittedName>
</protein>
<sequence length="40" mass="4610">MHKIKRFAQFNEIILRGNSISASQIAETLFLPSTYQKKEA</sequence>
<evidence type="ECO:0000313" key="1">
    <source>
        <dbReference type="EMBL" id="SFM87601.1"/>
    </source>
</evidence>